<evidence type="ECO:0000256" key="9">
    <source>
        <dbReference type="PIRSR" id="PIRSR602401-1"/>
    </source>
</evidence>
<evidence type="ECO:0000313" key="13">
    <source>
        <dbReference type="Proteomes" id="UP000559027"/>
    </source>
</evidence>
<protein>
    <recommendedName>
        <fullName evidence="14">Cytochrome P450</fullName>
    </recommendedName>
</protein>
<keyword evidence="13" id="KW-1185">Reference proteome</keyword>
<dbReference type="SUPFAM" id="SSF48264">
    <property type="entry name" value="Cytochrome P450"/>
    <property type="match status" value="1"/>
</dbReference>
<sequence length="520" mass="59167">MLSWTTFLLSAAVLSTAFLVRRFHSHSPGSKPPGPRGWPIIGNIRDIPRQKSWLAYTEWAKIYGDIVYVELLGTPTVVLNNVDDIHELLDRRSAHTASRPPLIVANELMGWDWDFAHMPHNDYWRYGTLYFRKTHAQILRIERKHRKIFHQYFQQKNIPAHFPAIRKATLTFLDQVHQSSDDYRNHTRQFAGGILLKLTYDHNVVAVNDHYVALAERALDALVQVIHVGSTLVEAFPFLKHMPAWFPGAGFKRTTQACAQWAKELRDMPFQQAKRDSFSGSLQPCFVSDALAREGADEDIIANAAALAYLAGSDTTASIILSFILAMLHYPEVQARARREVDLVTSDGTRLPDFEDRSSLPYIDAIIAELLRWAIPTPLAFPHVSEKDDVYKGYYFPSGTTFIPNVYGIFHDEKRFSEPGKFRPERFLEENSDFDPMTMGAFGYGRRICPGRHVALNASWLVIVQMLTVFIISPKLDEKGRAKLDPPNFDSGLVVQPIPFEVKITPRSHKALDLLRKAVE</sequence>
<evidence type="ECO:0000256" key="5">
    <source>
        <dbReference type="ARBA" id="ARBA00022723"/>
    </source>
</evidence>
<comment type="caution">
    <text evidence="12">The sequence shown here is derived from an EMBL/GenBank/DDBJ whole genome shotgun (WGS) entry which is preliminary data.</text>
</comment>
<evidence type="ECO:0000256" key="7">
    <source>
        <dbReference type="ARBA" id="ARBA00023004"/>
    </source>
</evidence>
<dbReference type="GO" id="GO:0004497">
    <property type="term" value="F:monooxygenase activity"/>
    <property type="evidence" value="ECO:0007669"/>
    <property type="project" value="UniProtKB-KW"/>
</dbReference>
<dbReference type="InterPro" id="IPR002401">
    <property type="entry name" value="Cyt_P450_E_grp-I"/>
</dbReference>
<dbReference type="GO" id="GO:0005506">
    <property type="term" value="F:iron ion binding"/>
    <property type="evidence" value="ECO:0007669"/>
    <property type="project" value="InterPro"/>
</dbReference>
<evidence type="ECO:0000256" key="11">
    <source>
        <dbReference type="SAM" id="SignalP"/>
    </source>
</evidence>
<dbReference type="InterPro" id="IPR036396">
    <property type="entry name" value="Cyt_P450_sf"/>
</dbReference>
<dbReference type="Proteomes" id="UP000559027">
    <property type="component" value="Unassembled WGS sequence"/>
</dbReference>
<evidence type="ECO:0000256" key="10">
    <source>
        <dbReference type="RuleBase" id="RU000461"/>
    </source>
</evidence>
<organism evidence="12 13">
    <name type="scientific">Leucocoprinus leucothites</name>
    <dbReference type="NCBI Taxonomy" id="201217"/>
    <lineage>
        <taxon>Eukaryota</taxon>
        <taxon>Fungi</taxon>
        <taxon>Dikarya</taxon>
        <taxon>Basidiomycota</taxon>
        <taxon>Agaricomycotina</taxon>
        <taxon>Agaricomycetes</taxon>
        <taxon>Agaricomycetidae</taxon>
        <taxon>Agaricales</taxon>
        <taxon>Agaricineae</taxon>
        <taxon>Agaricaceae</taxon>
        <taxon>Leucocoprinus</taxon>
    </lineage>
</organism>
<keyword evidence="4 9" id="KW-0349">Heme</keyword>
<feature type="binding site" description="axial binding residue" evidence="9">
    <location>
        <position position="449"/>
    </location>
    <ligand>
        <name>heme</name>
        <dbReference type="ChEBI" id="CHEBI:30413"/>
    </ligand>
    <ligandPart>
        <name>Fe</name>
        <dbReference type="ChEBI" id="CHEBI:18248"/>
    </ligandPart>
</feature>
<evidence type="ECO:0000256" key="1">
    <source>
        <dbReference type="ARBA" id="ARBA00001971"/>
    </source>
</evidence>
<reference evidence="12 13" key="1">
    <citation type="journal article" date="2020" name="ISME J.">
        <title>Uncovering the hidden diversity of litter-decomposition mechanisms in mushroom-forming fungi.</title>
        <authorList>
            <person name="Floudas D."/>
            <person name="Bentzer J."/>
            <person name="Ahren D."/>
            <person name="Johansson T."/>
            <person name="Persson P."/>
            <person name="Tunlid A."/>
        </authorList>
    </citation>
    <scope>NUCLEOTIDE SEQUENCE [LARGE SCALE GENOMIC DNA]</scope>
    <source>
        <strain evidence="12 13">CBS 146.42</strain>
    </source>
</reference>
<dbReference type="InterPro" id="IPR017972">
    <property type="entry name" value="Cyt_P450_CS"/>
</dbReference>
<dbReference type="GO" id="GO:0020037">
    <property type="term" value="F:heme binding"/>
    <property type="evidence" value="ECO:0007669"/>
    <property type="project" value="InterPro"/>
</dbReference>
<comment type="cofactor">
    <cofactor evidence="1 9">
        <name>heme</name>
        <dbReference type="ChEBI" id="CHEBI:30413"/>
    </cofactor>
</comment>
<dbReference type="EMBL" id="JAACJO010000007">
    <property type="protein sequence ID" value="KAF5356267.1"/>
    <property type="molecule type" value="Genomic_DNA"/>
</dbReference>
<accession>A0A8H5D9U7</accession>
<dbReference type="PANTHER" id="PTHR46300:SF7">
    <property type="entry name" value="P450, PUTATIVE (EUROFUNG)-RELATED"/>
    <property type="match status" value="1"/>
</dbReference>
<keyword evidence="8 10" id="KW-0503">Monooxygenase</keyword>
<evidence type="ECO:0000256" key="8">
    <source>
        <dbReference type="ARBA" id="ARBA00023033"/>
    </source>
</evidence>
<dbReference type="InterPro" id="IPR001128">
    <property type="entry name" value="Cyt_P450"/>
</dbReference>
<dbReference type="Pfam" id="PF00067">
    <property type="entry name" value="p450"/>
    <property type="match status" value="1"/>
</dbReference>
<evidence type="ECO:0000256" key="2">
    <source>
        <dbReference type="ARBA" id="ARBA00005179"/>
    </source>
</evidence>
<dbReference type="CDD" id="cd11065">
    <property type="entry name" value="CYP64-like"/>
    <property type="match status" value="1"/>
</dbReference>
<dbReference type="Gene3D" id="1.10.630.10">
    <property type="entry name" value="Cytochrome P450"/>
    <property type="match status" value="1"/>
</dbReference>
<dbReference type="AlphaFoldDB" id="A0A8H5D9U7"/>
<dbReference type="InterPro" id="IPR050364">
    <property type="entry name" value="Cytochrome_P450_fung"/>
</dbReference>
<keyword evidence="5 9" id="KW-0479">Metal-binding</keyword>
<feature type="signal peptide" evidence="11">
    <location>
        <begin position="1"/>
        <end position="17"/>
    </location>
</feature>
<dbReference type="PANTHER" id="PTHR46300">
    <property type="entry name" value="P450, PUTATIVE (EUROFUNG)-RELATED-RELATED"/>
    <property type="match status" value="1"/>
</dbReference>
<comment type="pathway">
    <text evidence="2">Secondary metabolite biosynthesis.</text>
</comment>
<evidence type="ECO:0000313" key="12">
    <source>
        <dbReference type="EMBL" id="KAF5356267.1"/>
    </source>
</evidence>
<dbReference type="GO" id="GO:0016705">
    <property type="term" value="F:oxidoreductase activity, acting on paired donors, with incorporation or reduction of molecular oxygen"/>
    <property type="evidence" value="ECO:0007669"/>
    <property type="project" value="InterPro"/>
</dbReference>
<name>A0A8H5D9U7_9AGAR</name>
<dbReference type="OrthoDB" id="2789670at2759"/>
<dbReference type="PROSITE" id="PS00086">
    <property type="entry name" value="CYTOCHROME_P450"/>
    <property type="match status" value="1"/>
</dbReference>
<evidence type="ECO:0000256" key="6">
    <source>
        <dbReference type="ARBA" id="ARBA00023002"/>
    </source>
</evidence>
<proteinExistence type="inferred from homology"/>
<keyword evidence="6 10" id="KW-0560">Oxidoreductase</keyword>
<feature type="chain" id="PRO_5034024583" description="Cytochrome P450" evidence="11">
    <location>
        <begin position="18"/>
        <end position="520"/>
    </location>
</feature>
<comment type="similarity">
    <text evidence="3 10">Belongs to the cytochrome P450 family.</text>
</comment>
<evidence type="ECO:0000256" key="4">
    <source>
        <dbReference type="ARBA" id="ARBA00022617"/>
    </source>
</evidence>
<evidence type="ECO:0000256" key="3">
    <source>
        <dbReference type="ARBA" id="ARBA00010617"/>
    </source>
</evidence>
<dbReference type="PRINTS" id="PR00463">
    <property type="entry name" value="EP450I"/>
</dbReference>
<gene>
    <name evidence="12" type="ORF">D9756_004153</name>
</gene>
<evidence type="ECO:0008006" key="14">
    <source>
        <dbReference type="Google" id="ProtNLM"/>
    </source>
</evidence>
<keyword evidence="11" id="KW-0732">Signal</keyword>
<keyword evidence="7 9" id="KW-0408">Iron</keyword>